<feature type="transmembrane region" description="Helical" evidence="7">
    <location>
        <begin position="95"/>
        <end position="119"/>
    </location>
</feature>
<evidence type="ECO:0000256" key="4">
    <source>
        <dbReference type="ARBA" id="ARBA00022692"/>
    </source>
</evidence>
<feature type="domain" description="MrpA C-terminal/MbhE" evidence="10">
    <location>
        <begin position="112"/>
        <end position="178"/>
    </location>
</feature>
<protein>
    <submittedName>
        <fullName evidence="11">DUF4040 domain-containing protein</fullName>
    </submittedName>
</protein>
<dbReference type="AlphaFoldDB" id="A0A7K3M3N9"/>
<feature type="transmembrane region" description="Helical" evidence="7">
    <location>
        <begin position="281"/>
        <end position="307"/>
    </location>
</feature>
<keyword evidence="4 7" id="KW-0812">Transmembrane</keyword>
<feature type="transmembrane region" description="Helical" evidence="7">
    <location>
        <begin position="56"/>
        <end position="75"/>
    </location>
</feature>
<evidence type="ECO:0000259" key="9">
    <source>
        <dbReference type="Pfam" id="PF13244"/>
    </source>
</evidence>
<feature type="transmembrane region" description="Helical" evidence="7">
    <location>
        <begin position="219"/>
        <end position="237"/>
    </location>
</feature>
<dbReference type="InterPro" id="IPR025383">
    <property type="entry name" value="MrpA_C/MbhD"/>
</dbReference>
<proteinExistence type="inferred from homology"/>
<dbReference type="PANTHER" id="PTHR33932:SF4">
    <property type="entry name" value="NA(+)_H(+) ANTIPORTER SUBUNIT B"/>
    <property type="match status" value="1"/>
</dbReference>
<gene>
    <name evidence="11" type="ORF">F7O44_12700</name>
</gene>
<comment type="similarity">
    <text evidence="2">Belongs to the CPA3 antiporters (TC 2.A.63) subunit B family.</text>
</comment>
<dbReference type="Pfam" id="PF13244">
    <property type="entry name" value="MbhD"/>
    <property type="match status" value="1"/>
</dbReference>
<keyword evidence="12" id="KW-1185">Reference proteome</keyword>
<feature type="transmembrane region" description="Helical" evidence="7">
    <location>
        <begin position="155"/>
        <end position="172"/>
    </location>
</feature>
<reference evidence="11 12" key="1">
    <citation type="submission" date="2019-11" db="EMBL/GenBank/DDBJ databases">
        <authorList>
            <person name="Li X.-J."/>
            <person name="Feng X.-M."/>
        </authorList>
    </citation>
    <scope>NUCLEOTIDE SEQUENCE [LARGE SCALE GENOMIC DNA]</scope>
    <source>
        <strain evidence="11 12">XMNu-373</strain>
    </source>
</reference>
<evidence type="ECO:0000256" key="5">
    <source>
        <dbReference type="ARBA" id="ARBA00022989"/>
    </source>
</evidence>
<sequence>MTAAASAFDIFLGGSLLAVAACVLFLPRRATAVVLFLVFGVLLAIVWARLDAPDIALAEAILGGGVTGALLIDAVAVGRRAADERSEGPAGAARWLVPIAGGAAGAVIAVVLAAAVLALDTPGIRLTDDVRDNIATTGVEHPVTAVLLNFRSYDTLLEVAVLAIAAIGVLGLRRDAPAWSDAWTKAAPIAIDGLVRVLTPVIVLLAGWLLVAGTTRPGGAFQAGALAGAGLILLYLGGRTGVIPVGRGLTPALMLGLAGFVGVAFGTALGGDGWLVLDVAWAGSVIIAIEVVVTLSIAAGLAVIFVANREPVDTETAGGGPTDVSGEDAR</sequence>
<dbReference type="Pfam" id="PF04039">
    <property type="entry name" value="MnhB"/>
    <property type="match status" value="1"/>
</dbReference>
<comment type="caution">
    <text evidence="11">The sequence shown here is derived from an EMBL/GenBank/DDBJ whole genome shotgun (WGS) entry which is preliminary data.</text>
</comment>
<evidence type="ECO:0000313" key="12">
    <source>
        <dbReference type="Proteomes" id="UP000460435"/>
    </source>
</evidence>
<evidence type="ECO:0000259" key="8">
    <source>
        <dbReference type="Pfam" id="PF04039"/>
    </source>
</evidence>
<keyword evidence="3" id="KW-1003">Cell membrane</keyword>
<dbReference type="InterPro" id="IPR046806">
    <property type="entry name" value="MrpA_C/MbhE"/>
</dbReference>
<feature type="domain" description="MrpA C-terminal/MbhD" evidence="9">
    <location>
        <begin position="16"/>
        <end position="75"/>
    </location>
</feature>
<accession>A0A7K3M3N9</accession>
<dbReference type="PANTHER" id="PTHR33932">
    <property type="entry name" value="NA(+)/H(+) ANTIPORTER SUBUNIT B"/>
    <property type="match status" value="1"/>
</dbReference>
<organism evidence="11 12">
    <name type="scientific">Phytoactinopolyspora mesophila</name>
    <dbReference type="NCBI Taxonomy" id="2650750"/>
    <lineage>
        <taxon>Bacteria</taxon>
        <taxon>Bacillati</taxon>
        <taxon>Actinomycetota</taxon>
        <taxon>Actinomycetes</taxon>
        <taxon>Jiangellales</taxon>
        <taxon>Jiangellaceae</taxon>
        <taxon>Phytoactinopolyspora</taxon>
    </lineage>
</organism>
<feature type="domain" description="Na+/H+ antiporter MnhB subunit-related protein" evidence="8">
    <location>
        <begin position="194"/>
        <end position="301"/>
    </location>
</feature>
<name>A0A7K3M3N9_9ACTN</name>
<keyword evidence="5 7" id="KW-1133">Transmembrane helix</keyword>
<comment type="subcellular location">
    <subcellularLocation>
        <location evidence="1">Cell membrane</location>
        <topology evidence="1">Multi-pass membrane protein</topology>
    </subcellularLocation>
</comment>
<dbReference type="Proteomes" id="UP000460435">
    <property type="component" value="Unassembled WGS sequence"/>
</dbReference>
<feature type="transmembrane region" description="Helical" evidence="7">
    <location>
        <begin position="6"/>
        <end position="26"/>
    </location>
</feature>
<evidence type="ECO:0000313" key="11">
    <source>
        <dbReference type="EMBL" id="NDL57934.1"/>
    </source>
</evidence>
<evidence type="ECO:0000259" key="10">
    <source>
        <dbReference type="Pfam" id="PF20501"/>
    </source>
</evidence>
<dbReference type="EMBL" id="WLZY01000004">
    <property type="protein sequence ID" value="NDL57934.1"/>
    <property type="molecule type" value="Genomic_DNA"/>
</dbReference>
<dbReference type="GO" id="GO:0005886">
    <property type="term" value="C:plasma membrane"/>
    <property type="evidence" value="ECO:0007669"/>
    <property type="project" value="UniProtKB-SubCell"/>
</dbReference>
<feature type="transmembrane region" description="Helical" evidence="7">
    <location>
        <begin position="193"/>
        <end position="213"/>
    </location>
</feature>
<evidence type="ECO:0000256" key="6">
    <source>
        <dbReference type="ARBA" id="ARBA00023136"/>
    </source>
</evidence>
<evidence type="ECO:0000256" key="1">
    <source>
        <dbReference type="ARBA" id="ARBA00004651"/>
    </source>
</evidence>
<evidence type="ECO:0000256" key="2">
    <source>
        <dbReference type="ARBA" id="ARBA00009425"/>
    </source>
</evidence>
<dbReference type="Pfam" id="PF20501">
    <property type="entry name" value="MbhE"/>
    <property type="match status" value="1"/>
</dbReference>
<dbReference type="InterPro" id="IPR007182">
    <property type="entry name" value="MnhB"/>
</dbReference>
<dbReference type="InterPro" id="IPR050622">
    <property type="entry name" value="CPA3_antiporter_subunitB"/>
</dbReference>
<feature type="transmembrane region" description="Helical" evidence="7">
    <location>
        <begin position="33"/>
        <end position="50"/>
    </location>
</feature>
<dbReference type="RefSeq" id="WP_162450641.1">
    <property type="nucleotide sequence ID" value="NZ_WLZY01000004.1"/>
</dbReference>
<evidence type="ECO:0000256" key="7">
    <source>
        <dbReference type="SAM" id="Phobius"/>
    </source>
</evidence>
<keyword evidence="6 7" id="KW-0472">Membrane</keyword>
<evidence type="ECO:0000256" key="3">
    <source>
        <dbReference type="ARBA" id="ARBA00022475"/>
    </source>
</evidence>
<feature type="transmembrane region" description="Helical" evidence="7">
    <location>
        <begin position="249"/>
        <end position="269"/>
    </location>
</feature>